<comment type="pathway">
    <text evidence="3">Protein modification; protein ubiquitination.</text>
</comment>
<evidence type="ECO:0000256" key="4">
    <source>
        <dbReference type="ARBA" id="ARBA00012483"/>
    </source>
</evidence>
<dbReference type="SMART" id="SM00744">
    <property type="entry name" value="RINGv"/>
    <property type="match status" value="1"/>
</dbReference>
<evidence type="ECO:0000256" key="16">
    <source>
        <dbReference type="SAM" id="SignalP"/>
    </source>
</evidence>
<evidence type="ECO:0000256" key="3">
    <source>
        <dbReference type="ARBA" id="ARBA00004906"/>
    </source>
</evidence>
<feature type="transmembrane region" description="Helical" evidence="15">
    <location>
        <begin position="262"/>
        <end position="281"/>
    </location>
</feature>
<evidence type="ECO:0000256" key="10">
    <source>
        <dbReference type="ARBA" id="ARBA00022786"/>
    </source>
</evidence>
<feature type="transmembrane region" description="Helical" evidence="15">
    <location>
        <begin position="455"/>
        <end position="475"/>
    </location>
</feature>
<dbReference type="InterPro" id="IPR021319">
    <property type="entry name" value="DUF2921"/>
</dbReference>
<keyword evidence="7" id="KW-0479">Metal-binding</keyword>
<proteinExistence type="predicted"/>
<evidence type="ECO:0000313" key="18">
    <source>
        <dbReference type="EMBL" id="WOL13019.1"/>
    </source>
</evidence>
<feature type="transmembrane region" description="Helical" evidence="15">
    <location>
        <begin position="373"/>
        <end position="392"/>
    </location>
</feature>
<keyword evidence="11" id="KW-0862">Zinc</keyword>
<evidence type="ECO:0000256" key="12">
    <source>
        <dbReference type="ARBA" id="ARBA00022989"/>
    </source>
</evidence>
<dbReference type="InterPro" id="IPR013083">
    <property type="entry name" value="Znf_RING/FYVE/PHD"/>
</dbReference>
<evidence type="ECO:0000313" key="19">
    <source>
        <dbReference type="Proteomes" id="UP001327560"/>
    </source>
</evidence>
<dbReference type="InterPro" id="IPR011016">
    <property type="entry name" value="Znf_RING-CH"/>
</dbReference>
<dbReference type="Pfam" id="PF11145">
    <property type="entry name" value="DUF2921"/>
    <property type="match status" value="1"/>
</dbReference>
<protein>
    <recommendedName>
        <fullName evidence="4">RING-type E3 ubiquitin transferase</fullName>
        <ecNumber evidence="4">2.3.2.27</ecNumber>
    </recommendedName>
</protein>
<dbReference type="GO" id="GO:0061630">
    <property type="term" value="F:ubiquitin protein ligase activity"/>
    <property type="evidence" value="ECO:0007669"/>
    <property type="project" value="UniProtKB-EC"/>
</dbReference>
<dbReference type="FunFam" id="3.30.40.10:FF:000338">
    <property type="entry name" value="E3 ubiquitin-protein ligase, putative"/>
    <property type="match status" value="1"/>
</dbReference>
<accession>A0AAQ3QJ13</accession>
<gene>
    <name evidence="18" type="ORF">Cni_G21788</name>
</gene>
<dbReference type="PANTHER" id="PTHR22763:SF162">
    <property type="entry name" value="TRANSMEMBRANE E3 UBIQUITIN-PROTEIN LIGASE 1"/>
    <property type="match status" value="1"/>
</dbReference>
<evidence type="ECO:0000256" key="2">
    <source>
        <dbReference type="ARBA" id="ARBA00004127"/>
    </source>
</evidence>
<sequence length="560" mass="64166">MVGMGRQRRFLRALVAVVLLGLARPLVALRPLKERASAVAGAWGEEPLFLRRDENEFNSYSPWNITGTYRGHWSFLDVTNGSSRFLEFGKSSGISVLELVSTPTKIRGVHYVQGSITFHDVFDNEHDHGVAQMRLEGVYICPFRKLRMIANSVSNDEPLQEEDYFLSNPYHLLGAFSSQVLQESARDKIRRKSLAYDMEKHCHIEIAAQVSRISSSQNDGNHELYHLEGLMEGPALHGDGECFSSILLNATSLNIEAYYNKAVNYTLMVTFISFLQVLLLIRQMEHSNTQSGAAKVSIIMIGQQAIMDAYLCLLNLTAGILVESLFNAFATAAFFKFVVFSIFEMRYLLAIWKASRPMNNGESWEIMRRELSVLYSRFYGILLGGILVLYQLHNYLRPVLLVMYSFWIPQIITNVIRDTRKPLHPYYIVGMTITRLAIPFYIFGCPSNFLRIEVDNYWCIYLGLFLGLQALVLLLQHYLGSRCFIPRQILPEKYCYYRKFENDSSQATDCVICMNTIDFMQHSNGYMVTPCDHCFHSGCLQRWMDIKMECPTCRRSLPPA</sequence>
<evidence type="ECO:0000256" key="7">
    <source>
        <dbReference type="ARBA" id="ARBA00022723"/>
    </source>
</evidence>
<dbReference type="PANTHER" id="PTHR22763">
    <property type="entry name" value="RING ZINC FINGER PROTEIN"/>
    <property type="match status" value="1"/>
</dbReference>
<evidence type="ECO:0000256" key="9">
    <source>
        <dbReference type="ARBA" id="ARBA00022771"/>
    </source>
</evidence>
<dbReference type="InterPro" id="IPR001841">
    <property type="entry name" value="Znf_RING"/>
</dbReference>
<feature type="domain" description="RING-type" evidence="17">
    <location>
        <begin position="510"/>
        <end position="554"/>
    </location>
</feature>
<reference evidence="18 19" key="1">
    <citation type="submission" date="2023-10" db="EMBL/GenBank/DDBJ databases">
        <title>Chromosome-scale genome assembly provides insights into flower coloration mechanisms of Canna indica.</title>
        <authorList>
            <person name="Li C."/>
        </authorList>
    </citation>
    <scope>NUCLEOTIDE SEQUENCE [LARGE SCALE GENOMIC DNA]</scope>
    <source>
        <tissue evidence="18">Flower</tissue>
    </source>
</reference>
<comment type="subcellular location">
    <subcellularLocation>
        <location evidence="2">Endomembrane system</location>
        <topology evidence="2">Multi-pass membrane protein</topology>
    </subcellularLocation>
</comment>
<dbReference type="EC" id="2.3.2.27" evidence="4"/>
<keyword evidence="9 14" id="KW-0863">Zinc-finger</keyword>
<name>A0AAQ3QJ13_9LILI</name>
<feature type="chain" id="PRO_5043036420" description="RING-type E3 ubiquitin transferase" evidence="16">
    <location>
        <begin position="29"/>
        <end position="560"/>
    </location>
</feature>
<feature type="transmembrane region" description="Helical" evidence="15">
    <location>
        <begin position="328"/>
        <end position="352"/>
    </location>
</feature>
<evidence type="ECO:0000256" key="14">
    <source>
        <dbReference type="PROSITE-ProRule" id="PRU00175"/>
    </source>
</evidence>
<dbReference type="AlphaFoldDB" id="A0AAQ3QJ13"/>
<dbReference type="Gene3D" id="3.30.40.10">
    <property type="entry name" value="Zinc/RING finger domain, C3HC4 (zinc finger)"/>
    <property type="match status" value="1"/>
</dbReference>
<dbReference type="InterPro" id="IPR050731">
    <property type="entry name" value="HRD1_E3_ubiq-ligases"/>
</dbReference>
<dbReference type="CDD" id="cd23117">
    <property type="entry name" value="RING-H2_TUL1-like"/>
    <property type="match status" value="1"/>
</dbReference>
<dbReference type="EMBL" id="CP136896">
    <property type="protein sequence ID" value="WOL13019.1"/>
    <property type="molecule type" value="Genomic_DNA"/>
</dbReference>
<dbReference type="GO" id="GO:0043161">
    <property type="term" value="P:proteasome-mediated ubiquitin-dependent protein catabolic process"/>
    <property type="evidence" value="ECO:0007669"/>
    <property type="project" value="TreeGrafter"/>
</dbReference>
<keyword evidence="13 15" id="KW-0472">Membrane</keyword>
<evidence type="ECO:0000256" key="6">
    <source>
        <dbReference type="ARBA" id="ARBA00022692"/>
    </source>
</evidence>
<dbReference type="Pfam" id="PF13639">
    <property type="entry name" value="zf-RING_2"/>
    <property type="match status" value="1"/>
</dbReference>
<dbReference type="SUPFAM" id="SSF57850">
    <property type="entry name" value="RING/U-box"/>
    <property type="match status" value="1"/>
</dbReference>
<evidence type="ECO:0000256" key="8">
    <source>
        <dbReference type="ARBA" id="ARBA00022729"/>
    </source>
</evidence>
<keyword evidence="10" id="KW-0833">Ubl conjugation pathway</keyword>
<dbReference type="Proteomes" id="UP001327560">
    <property type="component" value="Chromosome 7"/>
</dbReference>
<organism evidence="18 19">
    <name type="scientific">Canna indica</name>
    <name type="common">Indian-shot</name>
    <dbReference type="NCBI Taxonomy" id="4628"/>
    <lineage>
        <taxon>Eukaryota</taxon>
        <taxon>Viridiplantae</taxon>
        <taxon>Streptophyta</taxon>
        <taxon>Embryophyta</taxon>
        <taxon>Tracheophyta</taxon>
        <taxon>Spermatophyta</taxon>
        <taxon>Magnoliopsida</taxon>
        <taxon>Liliopsida</taxon>
        <taxon>Zingiberales</taxon>
        <taxon>Cannaceae</taxon>
        <taxon>Canna</taxon>
    </lineage>
</organism>
<keyword evidence="19" id="KW-1185">Reference proteome</keyword>
<dbReference type="GO" id="GO:0012505">
    <property type="term" value="C:endomembrane system"/>
    <property type="evidence" value="ECO:0007669"/>
    <property type="project" value="UniProtKB-SubCell"/>
</dbReference>
<dbReference type="PROSITE" id="PS50089">
    <property type="entry name" value="ZF_RING_2"/>
    <property type="match status" value="1"/>
</dbReference>
<evidence type="ECO:0000256" key="5">
    <source>
        <dbReference type="ARBA" id="ARBA00022679"/>
    </source>
</evidence>
<evidence type="ECO:0000256" key="13">
    <source>
        <dbReference type="ARBA" id="ARBA00023136"/>
    </source>
</evidence>
<feature type="signal peptide" evidence="16">
    <location>
        <begin position="1"/>
        <end position="28"/>
    </location>
</feature>
<dbReference type="GO" id="GO:0008270">
    <property type="term" value="F:zinc ion binding"/>
    <property type="evidence" value="ECO:0007669"/>
    <property type="project" value="UniProtKB-KW"/>
</dbReference>
<evidence type="ECO:0000256" key="1">
    <source>
        <dbReference type="ARBA" id="ARBA00000900"/>
    </source>
</evidence>
<dbReference type="SMART" id="SM00184">
    <property type="entry name" value="RING"/>
    <property type="match status" value="1"/>
</dbReference>
<feature type="transmembrane region" description="Helical" evidence="15">
    <location>
        <begin position="423"/>
        <end position="443"/>
    </location>
</feature>
<keyword evidence="8 16" id="KW-0732">Signal</keyword>
<keyword evidence="12 15" id="KW-1133">Transmembrane helix</keyword>
<evidence type="ECO:0000256" key="11">
    <source>
        <dbReference type="ARBA" id="ARBA00022833"/>
    </source>
</evidence>
<evidence type="ECO:0000256" key="15">
    <source>
        <dbReference type="SAM" id="Phobius"/>
    </source>
</evidence>
<comment type="catalytic activity">
    <reaction evidence="1">
        <text>S-ubiquitinyl-[E2 ubiquitin-conjugating enzyme]-L-cysteine + [acceptor protein]-L-lysine = [E2 ubiquitin-conjugating enzyme]-L-cysteine + N(6)-ubiquitinyl-[acceptor protein]-L-lysine.</text>
        <dbReference type="EC" id="2.3.2.27"/>
    </reaction>
</comment>
<keyword evidence="5" id="KW-0808">Transferase</keyword>
<keyword evidence="6 15" id="KW-0812">Transmembrane</keyword>
<evidence type="ECO:0000259" key="17">
    <source>
        <dbReference type="PROSITE" id="PS50089"/>
    </source>
</evidence>